<dbReference type="SUPFAM" id="SSF64268">
    <property type="entry name" value="PX domain"/>
    <property type="match status" value="1"/>
</dbReference>
<dbReference type="InterPro" id="IPR001683">
    <property type="entry name" value="PX_dom"/>
</dbReference>
<feature type="compositionally biased region" description="Polar residues" evidence="1">
    <location>
        <begin position="257"/>
        <end position="274"/>
    </location>
</feature>
<feature type="region of interest" description="Disordered" evidence="1">
    <location>
        <begin position="228"/>
        <end position="274"/>
    </location>
</feature>
<evidence type="ECO:0000313" key="3">
    <source>
        <dbReference type="EMBL" id="CAK7940588.1"/>
    </source>
</evidence>
<dbReference type="Pfam" id="PF00787">
    <property type="entry name" value="PX"/>
    <property type="match status" value="1"/>
</dbReference>
<feature type="domain" description="PX" evidence="2">
    <location>
        <begin position="68"/>
        <end position="221"/>
    </location>
</feature>
<dbReference type="CDD" id="cd06093">
    <property type="entry name" value="PX_domain"/>
    <property type="match status" value="1"/>
</dbReference>
<dbReference type="AlphaFoldDB" id="A0AAV1V536"/>
<dbReference type="PROSITE" id="PS50195">
    <property type="entry name" value="PX"/>
    <property type="match status" value="1"/>
</dbReference>
<name>A0AAV1V536_9STRA</name>
<evidence type="ECO:0000313" key="4">
    <source>
        <dbReference type="Proteomes" id="UP001162060"/>
    </source>
</evidence>
<comment type="caution">
    <text evidence="3">The sequence shown here is derived from an EMBL/GenBank/DDBJ whole genome shotgun (WGS) entry which is preliminary data.</text>
</comment>
<reference evidence="3" key="1">
    <citation type="submission" date="2024-01" db="EMBL/GenBank/DDBJ databases">
        <authorList>
            <person name="Webb A."/>
        </authorList>
    </citation>
    <scope>NUCLEOTIDE SEQUENCE</scope>
    <source>
        <strain evidence="3">Pm1</strain>
    </source>
</reference>
<evidence type="ECO:0000259" key="2">
    <source>
        <dbReference type="PROSITE" id="PS50195"/>
    </source>
</evidence>
<gene>
    <name evidence="3" type="ORF">PM001_LOCUS25738</name>
</gene>
<dbReference type="EMBL" id="CAKLBY020000258">
    <property type="protein sequence ID" value="CAK7940588.1"/>
    <property type="molecule type" value="Genomic_DNA"/>
</dbReference>
<feature type="compositionally biased region" description="Low complexity" evidence="1">
    <location>
        <begin position="246"/>
        <end position="256"/>
    </location>
</feature>
<proteinExistence type="predicted"/>
<dbReference type="Gene3D" id="3.30.1520.10">
    <property type="entry name" value="Phox-like domain"/>
    <property type="match status" value="1"/>
</dbReference>
<feature type="compositionally biased region" description="Polar residues" evidence="1">
    <location>
        <begin position="229"/>
        <end position="241"/>
    </location>
</feature>
<organism evidence="3 4">
    <name type="scientific">Peronospora matthiolae</name>
    <dbReference type="NCBI Taxonomy" id="2874970"/>
    <lineage>
        <taxon>Eukaryota</taxon>
        <taxon>Sar</taxon>
        <taxon>Stramenopiles</taxon>
        <taxon>Oomycota</taxon>
        <taxon>Peronosporomycetes</taxon>
        <taxon>Peronosporales</taxon>
        <taxon>Peronosporaceae</taxon>
        <taxon>Peronospora</taxon>
    </lineage>
</organism>
<dbReference type="Proteomes" id="UP001162060">
    <property type="component" value="Unassembled WGS sequence"/>
</dbReference>
<sequence>MEPIHVPALTAKELSFHTRELVKRHVIESIDRHHSVPLDELLQCSRYTSKGRNSVTGTRFSCISMIPDYGIIGTTVRFLDVVRASDHCTFMLLVDTGKEQFVVQRRYSEFRELRQQVLRNAKVVETAAKKGRKRQCPNGACQLLAQQLAVLKFPRRKLKFGLHRDDDIKTARERQAPLQHFIEPLLAVYRMAPKRQVRCCVNTDCRVLNAVRLFLDIRDLGEEELAGWKSNSHGTTCSDEVSAQDIPPSVISSVSPLSTADTEPNESPSPRDTSVTCLDELYTIMEDTEHSLDMR</sequence>
<dbReference type="GO" id="GO:0035091">
    <property type="term" value="F:phosphatidylinositol binding"/>
    <property type="evidence" value="ECO:0007669"/>
    <property type="project" value="InterPro"/>
</dbReference>
<evidence type="ECO:0000256" key="1">
    <source>
        <dbReference type="SAM" id="MobiDB-lite"/>
    </source>
</evidence>
<accession>A0AAV1V536</accession>
<dbReference type="InterPro" id="IPR036871">
    <property type="entry name" value="PX_dom_sf"/>
</dbReference>
<protein>
    <recommendedName>
        <fullName evidence="2">PX domain-containing protein</fullName>
    </recommendedName>
</protein>